<keyword evidence="4 8" id="KW-0378">Hydrolase</keyword>
<dbReference type="GO" id="GO:0016485">
    <property type="term" value="P:protein processing"/>
    <property type="evidence" value="ECO:0007669"/>
    <property type="project" value="UniProtKB-ARBA"/>
</dbReference>
<dbReference type="InterPro" id="IPR001254">
    <property type="entry name" value="Trypsin_dom"/>
</dbReference>
<dbReference type="InterPro" id="IPR033116">
    <property type="entry name" value="TRYPSIN_SER"/>
</dbReference>
<keyword evidence="5 8" id="KW-0720">Serine protease</keyword>
<evidence type="ECO:0000256" key="8">
    <source>
        <dbReference type="RuleBase" id="RU363034"/>
    </source>
</evidence>
<keyword evidence="3 8" id="KW-0645">Protease</keyword>
<keyword evidence="6" id="KW-1015">Disulfide bond</keyword>
<dbReference type="CDD" id="cd00190">
    <property type="entry name" value="Tryp_SPc"/>
    <property type="match status" value="1"/>
</dbReference>
<evidence type="ECO:0000256" key="3">
    <source>
        <dbReference type="ARBA" id="ARBA00022670"/>
    </source>
</evidence>
<dbReference type="AlphaFoldDB" id="A0A151WYD1"/>
<dbReference type="EMBL" id="KQ982650">
    <property type="protein sequence ID" value="KYQ52883.1"/>
    <property type="molecule type" value="Genomic_DNA"/>
</dbReference>
<sequence>MNTLDETDIKCGLFVGLSSNSKMYSKAIVSFAFLAMAIAERPRVGLQMPPILPPFSRSISSQVVGGKEAGVGSYPFIVSLQMFSQHFCAGSILNEKWVITAGHCVIAVPTLSILLVKAGKYNLQLIEDTEQTAKVVQAHIHENYKHGVGPYDIGLLKLASPFKLNNNVQAIELAPPGNEPTGEAWLCGWGSISTTNYPIMPNKLQHVKMEYVNRTTCHESVKRLTGSSRVHETNICTGSLYDKISACKGDSGGPLISHNGKKSVLTGIVSWGILPCGTLGAPSVYTRISKFNNWIAQKINLHFNYV</sequence>
<dbReference type="GO" id="GO:0005576">
    <property type="term" value="C:extracellular region"/>
    <property type="evidence" value="ECO:0007669"/>
    <property type="project" value="UniProtKB-SubCell"/>
</dbReference>
<dbReference type="InterPro" id="IPR009003">
    <property type="entry name" value="Peptidase_S1_PA"/>
</dbReference>
<dbReference type="InterPro" id="IPR043504">
    <property type="entry name" value="Peptidase_S1_PA_chymotrypsin"/>
</dbReference>
<evidence type="ECO:0000259" key="9">
    <source>
        <dbReference type="PROSITE" id="PS50240"/>
    </source>
</evidence>
<accession>A0A151WYD1</accession>
<dbReference type="SUPFAM" id="SSF50494">
    <property type="entry name" value="Trypsin-like serine proteases"/>
    <property type="match status" value="1"/>
</dbReference>
<dbReference type="EC" id="3.4.21.1" evidence="7"/>
<keyword evidence="11" id="KW-1185">Reference proteome</keyword>
<evidence type="ECO:0000256" key="4">
    <source>
        <dbReference type="ARBA" id="ARBA00022801"/>
    </source>
</evidence>
<proteinExistence type="predicted"/>
<evidence type="ECO:0000256" key="6">
    <source>
        <dbReference type="ARBA" id="ARBA00023157"/>
    </source>
</evidence>
<organism evidence="10 11">
    <name type="scientific">Mycetomoellerius zeteki</name>
    <dbReference type="NCBI Taxonomy" id="64791"/>
    <lineage>
        <taxon>Eukaryota</taxon>
        <taxon>Metazoa</taxon>
        <taxon>Ecdysozoa</taxon>
        <taxon>Arthropoda</taxon>
        <taxon>Hexapoda</taxon>
        <taxon>Insecta</taxon>
        <taxon>Pterygota</taxon>
        <taxon>Neoptera</taxon>
        <taxon>Endopterygota</taxon>
        <taxon>Hymenoptera</taxon>
        <taxon>Apocrita</taxon>
        <taxon>Aculeata</taxon>
        <taxon>Formicoidea</taxon>
        <taxon>Formicidae</taxon>
        <taxon>Myrmicinae</taxon>
        <taxon>Mycetomoellerius</taxon>
    </lineage>
</organism>
<comment type="subcellular location">
    <subcellularLocation>
        <location evidence="1">Secreted</location>
        <location evidence="1">Extracellular space</location>
    </subcellularLocation>
</comment>
<dbReference type="STRING" id="64791.A0A151WYD1"/>
<dbReference type="PROSITE" id="PS00135">
    <property type="entry name" value="TRYPSIN_SER"/>
    <property type="match status" value="1"/>
</dbReference>
<dbReference type="PROSITE" id="PS00134">
    <property type="entry name" value="TRYPSIN_HIS"/>
    <property type="match status" value="1"/>
</dbReference>
<name>A0A151WYD1_9HYME</name>
<dbReference type="PANTHER" id="PTHR24250:SF27">
    <property type="entry name" value="ELASTASE 2 LIKE"/>
    <property type="match status" value="1"/>
</dbReference>
<gene>
    <name evidence="10" type="ORF">ALC60_07961</name>
</gene>
<dbReference type="InterPro" id="IPR018114">
    <property type="entry name" value="TRYPSIN_HIS"/>
</dbReference>
<protein>
    <recommendedName>
        <fullName evidence="7">chymotrypsin</fullName>
        <ecNumber evidence="7">3.4.21.1</ecNumber>
    </recommendedName>
</protein>
<dbReference type="PRINTS" id="PR00722">
    <property type="entry name" value="CHYMOTRYPSIN"/>
</dbReference>
<dbReference type="GO" id="GO:0004252">
    <property type="term" value="F:serine-type endopeptidase activity"/>
    <property type="evidence" value="ECO:0007669"/>
    <property type="project" value="UniProtKB-EC"/>
</dbReference>
<dbReference type="PROSITE" id="PS50240">
    <property type="entry name" value="TRYPSIN_DOM"/>
    <property type="match status" value="1"/>
</dbReference>
<evidence type="ECO:0000313" key="10">
    <source>
        <dbReference type="EMBL" id="KYQ52883.1"/>
    </source>
</evidence>
<dbReference type="SMART" id="SM00020">
    <property type="entry name" value="Tryp_SPc"/>
    <property type="match status" value="1"/>
</dbReference>
<reference evidence="10 11" key="1">
    <citation type="submission" date="2015-09" db="EMBL/GenBank/DDBJ databases">
        <title>Trachymyrmex zeteki WGS genome.</title>
        <authorList>
            <person name="Nygaard S."/>
            <person name="Hu H."/>
            <person name="Boomsma J."/>
            <person name="Zhang G."/>
        </authorList>
    </citation>
    <scope>NUCLEOTIDE SEQUENCE [LARGE SCALE GENOMIC DNA]</scope>
    <source>
        <strain evidence="10">Tzet28-1</strain>
        <tissue evidence="10">Whole body</tissue>
    </source>
</reference>
<dbReference type="Gene3D" id="2.40.10.10">
    <property type="entry name" value="Trypsin-like serine proteases"/>
    <property type="match status" value="1"/>
</dbReference>
<evidence type="ECO:0000256" key="7">
    <source>
        <dbReference type="ARBA" id="ARBA00044036"/>
    </source>
</evidence>
<dbReference type="Pfam" id="PF00089">
    <property type="entry name" value="Trypsin"/>
    <property type="match status" value="1"/>
</dbReference>
<dbReference type="FunFam" id="2.40.10.10:FF:000047">
    <property type="entry name" value="Trypsin eta"/>
    <property type="match status" value="1"/>
</dbReference>
<evidence type="ECO:0000313" key="11">
    <source>
        <dbReference type="Proteomes" id="UP000075809"/>
    </source>
</evidence>
<keyword evidence="2" id="KW-0964">Secreted</keyword>
<dbReference type="PANTHER" id="PTHR24250">
    <property type="entry name" value="CHYMOTRYPSIN-RELATED"/>
    <property type="match status" value="1"/>
</dbReference>
<dbReference type="InterPro" id="IPR001314">
    <property type="entry name" value="Peptidase_S1A"/>
</dbReference>
<evidence type="ECO:0000256" key="2">
    <source>
        <dbReference type="ARBA" id="ARBA00022525"/>
    </source>
</evidence>
<dbReference type="Proteomes" id="UP000075809">
    <property type="component" value="Unassembled WGS sequence"/>
</dbReference>
<evidence type="ECO:0000256" key="1">
    <source>
        <dbReference type="ARBA" id="ARBA00004239"/>
    </source>
</evidence>
<feature type="domain" description="Peptidase S1" evidence="9">
    <location>
        <begin position="63"/>
        <end position="300"/>
    </location>
</feature>
<evidence type="ECO:0000256" key="5">
    <source>
        <dbReference type="ARBA" id="ARBA00022825"/>
    </source>
</evidence>